<dbReference type="FunFam" id="3.30.300.20:FF:000004">
    <property type="entry name" value="GTPase Der"/>
    <property type="match status" value="1"/>
</dbReference>
<evidence type="ECO:0000313" key="14">
    <source>
        <dbReference type="Proteomes" id="UP000051500"/>
    </source>
</evidence>
<dbReference type="Gene3D" id="3.30.300.20">
    <property type="match status" value="1"/>
</dbReference>
<feature type="binding site" evidence="9">
    <location>
        <begin position="57"/>
        <end position="61"/>
    </location>
    <ligand>
        <name>GTP</name>
        <dbReference type="ChEBI" id="CHEBI:37565"/>
        <label>1</label>
    </ligand>
</feature>
<keyword evidence="3 9" id="KW-0690">Ribosome biogenesis</keyword>
<dbReference type="GO" id="GO:0005525">
    <property type="term" value="F:GTP binding"/>
    <property type="evidence" value="ECO:0007669"/>
    <property type="project" value="UniProtKB-UniRule"/>
</dbReference>
<dbReference type="EMBL" id="JQBZ01000025">
    <property type="protein sequence ID" value="KRN88884.1"/>
    <property type="molecule type" value="Genomic_DNA"/>
</dbReference>
<dbReference type="GO" id="GO:0042254">
    <property type="term" value="P:ribosome biogenesis"/>
    <property type="evidence" value="ECO:0007669"/>
    <property type="project" value="UniProtKB-KW"/>
</dbReference>
<sequence length="436" mass="48763">MANPIVAIVGRPNVGKSTIFNRLAGERISIVEDIPGVTRDRIYATSEWLGRSFNIIDTGGIDIGDEPFLTQITEQAQIAIDEADVIVFVVSIKEGLTLADEKVAKILYRSDKPVILAVNKVDNPELRSEIYDFYALGFGEPVPVAGSHGIGTGDLLDCVVKEFPSETEEEQDDSIKFSFIGRPNVGKSSLVNSILGENRVIVSNVEGTTRDAIDTKFTTDDGTEYTMIDTAGIRKRGKVYENTEKYSVLRAMQAIDRSDVVVVVLNAEEGIREQDKHVAGYAHEAGRGIIIAVNKWDAIEKDGRSMQEFTQKIRQEFQYLSYAPIVYVSAKTGQRLNKLPELIEKVNANHAQRIPSAVLNEVVMDAIAYNPTPTDNGKRLRVYYATQVATKPPTFVIFVNDPELMHFSYERFLENRIREAFDFEGTPIHLIERRRK</sequence>
<reference evidence="13 14" key="1">
    <citation type="journal article" date="2015" name="Genome Announc.">
        <title>Expanding the biotechnology potential of lactobacilli through comparative genomics of 213 strains and associated genera.</title>
        <authorList>
            <person name="Sun Z."/>
            <person name="Harris H.M."/>
            <person name="McCann A."/>
            <person name="Guo C."/>
            <person name="Argimon S."/>
            <person name="Zhang W."/>
            <person name="Yang X."/>
            <person name="Jeffery I.B."/>
            <person name="Cooney J.C."/>
            <person name="Kagawa T.F."/>
            <person name="Liu W."/>
            <person name="Song Y."/>
            <person name="Salvetti E."/>
            <person name="Wrobel A."/>
            <person name="Rasinkangas P."/>
            <person name="Parkhill J."/>
            <person name="Rea M.C."/>
            <person name="O'Sullivan O."/>
            <person name="Ritari J."/>
            <person name="Douillard F.P."/>
            <person name="Paul Ross R."/>
            <person name="Yang R."/>
            <person name="Briner A.E."/>
            <person name="Felis G.E."/>
            <person name="de Vos W.M."/>
            <person name="Barrangou R."/>
            <person name="Klaenhammer T.R."/>
            <person name="Caufield P.W."/>
            <person name="Cui Y."/>
            <person name="Zhang H."/>
            <person name="O'Toole P.W."/>
        </authorList>
    </citation>
    <scope>NUCLEOTIDE SEQUENCE [LARGE SCALE GENOMIC DNA]</scope>
    <source>
        <strain evidence="13 14">DSM 22408</strain>
    </source>
</reference>
<feature type="binding site" evidence="9">
    <location>
        <begin position="181"/>
        <end position="188"/>
    </location>
    <ligand>
        <name>GTP</name>
        <dbReference type="ChEBI" id="CHEBI:37565"/>
        <label>2</label>
    </ligand>
</feature>
<dbReference type="HAMAP" id="MF_00195">
    <property type="entry name" value="GTPase_Der"/>
    <property type="match status" value="1"/>
</dbReference>
<evidence type="ECO:0000256" key="7">
    <source>
        <dbReference type="ARBA" id="ARBA00032345"/>
    </source>
</evidence>
<feature type="binding site" evidence="9">
    <location>
        <begin position="229"/>
        <end position="233"/>
    </location>
    <ligand>
        <name>GTP</name>
        <dbReference type="ChEBI" id="CHEBI:37565"/>
        <label>2</label>
    </ligand>
</feature>
<proteinExistence type="inferred from homology"/>
<comment type="function">
    <text evidence="8 9 11">GTPase that plays an essential role in the late steps of ribosome biogenesis.</text>
</comment>
<dbReference type="FunFam" id="3.40.50.300:FF:000040">
    <property type="entry name" value="GTPase Der"/>
    <property type="match status" value="1"/>
</dbReference>
<evidence type="ECO:0000313" key="13">
    <source>
        <dbReference type="EMBL" id="KRN88884.1"/>
    </source>
</evidence>
<evidence type="ECO:0000256" key="8">
    <source>
        <dbReference type="ARBA" id="ARBA00053470"/>
    </source>
</evidence>
<dbReference type="Proteomes" id="UP000051500">
    <property type="component" value="Unassembled WGS sequence"/>
</dbReference>
<dbReference type="PANTHER" id="PTHR43834:SF6">
    <property type="entry name" value="GTPASE DER"/>
    <property type="match status" value="1"/>
</dbReference>
<dbReference type="Pfam" id="PF14714">
    <property type="entry name" value="KH_dom-like"/>
    <property type="match status" value="1"/>
</dbReference>
<dbReference type="PROSITE" id="PS51712">
    <property type="entry name" value="G_ENGA"/>
    <property type="match status" value="2"/>
</dbReference>
<evidence type="ECO:0000256" key="10">
    <source>
        <dbReference type="PROSITE-ProRule" id="PRU01049"/>
    </source>
</evidence>
<keyword evidence="6 9" id="KW-0342">GTP-binding</keyword>
<comment type="similarity">
    <text evidence="1 9 10 11">Belongs to the TRAFAC class TrmE-Era-EngA-EngB-Septin-like GTPase superfamily. EngA (Der) GTPase family.</text>
</comment>
<dbReference type="InterPro" id="IPR016484">
    <property type="entry name" value="GTPase_Der"/>
</dbReference>
<evidence type="ECO:0000256" key="1">
    <source>
        <dbReference type="ARBA" id="ARBA00008279"/>
    </source>
</evidence>
<feature type="domain" description="EngA-type G" evidence="12">
    <location>
        <begin position="175"/>
        <end position="351"/>
    </location>
</feature>
<dbReference type="NCBIfam" id="TIGR03594">
    <property type="entry name" value="GTPase_EngA"/>
    <property type="match status" value="1"/>
</dbReference>
<dbReference type="InterPro" id="IPR027417">
    <property type="entry name" value="P-loop_NTPase"/>
</dbReference>
<organism evidence="13 14">
    <name type="scientific">Ligilactobacillus ceti DSM 22408</name>
    <dbReference type="NCBI Taxonomy" id="1122146"/>
    <lineage>
        <taxon>Bacteria</taxon>
        <taxon>Bacillati</taxon>
        <taxon>Bacillota</taxon>
        <taxon>Bacilli</taxon>
        <taxon>Lactobacillales</taxon>
        <taxon>Lactobacillaceae</taxon>
        <taxon>Ligilactobacillus</taxon>
    </lineage>
</organism>
<evidence type="ECO:0000256" key="5">
    <source>
        <dbReference type="ARBA" id="ARBA00022741"/>
    </source>
</evidence>
<gene>
    <name evidence="9" type="primary">der</name>
    <name evidence="13" type="ORF">IV53_GL000854</name>
</gene>
<evidence type="ECO:0000256" key="6">
    <source>
        <dbReference type="ARBA" id="ARBA00023134"/>
    </source>
</evidence>
<feature type="binding site" evidence="9">
    <location>
        <begin position="10"/>
        <end position="17"/>
    </location>
    <ligand>
        <name>GTP</name>
        <dbReference type="ChEBI" id="CHEBI:37565"/>
        <label>1</label>
    </ligand>
</feature>
<dbReference type="Gene3D" id="3.40.50.300">
    <property type="entry name" value="P-loop containing nucleotide triphosphate hydrolases"/>
    <property type="match status" value="2"/>
</dbReference>
<dbReference type="AlphaFoldDB" id="A0A0R2KS14"/>
<evidence type="ECO:0000256" key="11">
    <source>
        <dbReference type="RuleBase" id="RU004481"/>
    </source>
</evidence>
<keyword evidence="14" id="KW-1185">Reference proteome</keyword>
<keyword evidence="5 9" id="KW-0547">Nucleotide-binding</keyword>
<dbReference type="GO" id="GO:0043022">
    <property type="term" value="F:ribosome binding"/>
    <property type="evidence" value="ECO:0007669"/>
    <property type="project" value="TreeGrafter"/>
</dbReference>
<evidence type="ECO:0000256" key="2">
    <source>
        <dbReference type="ARBA" id="ARBA00020953"/>
    </source>
</evidence>
<name>A0A0R2KS14_9LACO</name>
<dbReference type="RefSeq" id="WP_027107288.1">
    <property type="nucleotide sequence ID" value="NZ_JQBZ01000025.1"/>
</dbReference>
<evidence type="ECO:0000259" key="12">
    <source>
        <dbReference type="PROSITE" id="PS51712"/>
    </source>
</evidence>
<dbReference type="PATRIC" id="fig|1122146.4.peg.888"/>
<dbReference type="InterPro" id="IPR005225">
    <property type="entry name" value="Small_GTP-bd"/>
</dbReference>
<dbReference type="STRING" id="1122146.IV53_GL000854"/>
<dbReference type="InterPro" id="IPR015946">
    <property type="entry name" value="KH_dom-like_a/b"/>
</dbReference>
<dbReference type="InterPro" id="IPR006073">
    <property type="entry name" value="GTP-bd"/>
</dbReference>
<feature type="domain" description="EngA-type G" evidence="12">
    <location>
        <begin position="4"/>
        <end position="167"/>
    </location>
</feature>
<dbReference type="Pfam" id="PF01926">
    <property type="entry name" value="MMR_HSR1"/>
    <property type="match status" value="2"/>
</dbReference>
<feature type="binding site" evidence="9">
    <location>
        <begin position="119"/>
        <end position="122"/>
    </location>
    <ligand>
        <name>GTP</name>
        <dbReference type="ChEBI" id="CHEBI:37565"/>
        <label>1</label>
    </ligand>
</feature>
<dbReference type="PIRSF" id="PIRSF006485">
    <property type="entry name" value="GTP-binding_EngA"/>
    <property type="match status" value="1"/>
</dbReference>
<comment type="subunit">
    <text evidence="9">Associates with the 50S ribosomal subunit.</text>
</comment>
<dbReference type="eggNOG" id="COG1160">
    <property type="taxonomic scope" value="Bacteria"/>
</dbReference>
<dbReference type="PANTHER" id="PTHR43834">
    <property type="entry name" value="GTPASE DER"/>
    <property type="match status" value="1"/>
</dbReference>
<evidence type="ECO:0000256" key="3">
    <source>
        <dbReference type="ARBA" id="ARBA00022517"/>
    </source>
</evidence>
<protein>
    <recommendedName>
        <fullName evidence="2 9">GTPase Der</fullName>
    </recommendedName>
    <alternativeName>
        <fullName evidence="7 9">GTP-binding protein EngA</fullName>
    </alternativeName>
</protein>
<evidence type="ECO:0000256" key="4">
    <source>
        <dbReference type="ARBA" id="ARBA00022737"/>
    </source>
</evidence>
<dbReference type="InterPro" id="IPR032859">
    <property type="entry name" value="KH_dom-like"/>
</dbReference>
<feature type="binding site" evidence="9">
    <location>
        <begin position="294"/>
        <end position="297"/>
    </location>
    <ligand>
        <name>GTP</name>
        <dbReference type="ChEBI" id="CHEBI:37565"/>
        <label>2</label>
    </ligand>
</feature>
<accession>A0A0R2KS14</accession>
<evidence type="ECO:0000256" key="9">
    <source>
        <dbReference type="HAMAP-Rule" id="MF_00195"/>
    </source>
</evidence>
<dbReference type="InterPro" id="IPR031166">
    <property type="entry name" value="G_ENGA"/>
</dbReference>
<dbReference type="OrthoDB" id="9805918at2"/>
<keyword evidence="4 11" id="KW-0677">Repeat</keyword>
<dbReference type="FunFam" id="3.40.50.300:FF:000057">
    <property type="entry name" value="GTPase Der"/>
    <property type="match status" value="1"/>
</dbReference>
<dbReference type="CDD" id="cd01895">
    <property type="entry name" value="EngA2"/>
    <property type="match status" value="1"/>
</dbReference>
<dbReference type="CDD" id="cd01894">
    <property type="entry name" value="EngA1"/>
    <property type="match status" value="1"/>
</dbReference>
<comment type="caution">
    <text evidence="13">The sequence shown here is derived from an EMBL/GenBank/DDBJ whole genome shotgun (WGS) entry which is preliminary data.</text>
</comment>
<dbReference type="SUPFAM" id="SSF52540">
    <property type="entry name" value="P-loop containing nucleoside triphosphate hydrolases"/>
    <property type="match status" value="2"/>
</dbReference>
<dbReference type="NCBIfam" id="TIGR00231">
    <property type="entry name" value="small_GTP"/>
    <property type="match status" value="2"/>
</dbReference>